<name>A0A402BL54_9CHLR</name>
<gene>
    <name evidence="1" type="ORF">KDA_75790</name>
</gene>
<organism evidence="1 2">
    <name type="scientific">Dictyobacter alpinus</name>
    <dbReference type="NCBI Taxonomy" id="2014873"/>
    <lineage>
        <taxon>Bacteria</taxon>
        <taxon>Bacillati</taxon>
        <taxon>Chloroflexota</taxon>
        <taxon>Ktedonobacteria</taxon>
        <taxon>Ktedonobacterales</taxon>
        <taxon>Dictyobacteraceae</taxon>
        <taxon>Dictyobacter</taxon>
    </lineage>
</organism>
<protein>
    <submittedName>
        <fullName evidence="1">Uncharacterized protein</fullName>
    </submittedName>
</protein>
<reference evidence="2" key="1">
    <citation type="submission" date="2018-12" db="EMBL/GenBank/DDBJ databases">
        <title>Tengunoibacter tsumagoiensis gen. nov., sp. nov., Dictyobacter kobayashii sp. nov., D. alpinus sp. nov., and D. joshuensis sp. nov. and description of Dictyobacteraceae fam. nov. within the order Ktedonobacterales isolated from Tengu-no-mugimeshi.</title>
        <authorList>
            <person name="Wang C.M."/>
            <person name="Zheng Y."/>
            <person name="Sakai Y."/>
            <person name="Toyoda A."/>
            <person name="Minakuchi Y."/>
            <person name="Abe K."/>
            <person name="Yokota A."/>
            <person name="Yabe S."/>
        </authorList>
    </citation>
    <scope>NUCLEOTIDE SEQUENCE [LARGE SCALE GENOMIC DNA]</scope>
    <source>
        <strain evidence="2">Uno16</strain>
    </source>
</reference>
<dbReference type="Proteomes" id="UP000287171">
    <property type="component" value="Unassembled WGS sequence"/>
</dbReference>
<keyword evidence="2" id="KW-1185">Reference proteome</keyword>
<dbReference type="AlphaFoldDB" id="A0A402BL54"/>
<accession>A0A402BL54</accession>
<comment type="caution">
    <text evidence="1">The sequence shown here is derived from an EMBL/GenBank/DDBJ whole genome shotgun (WGS) entry which is preliminary data.</text>
</comment>
<evidence type="ECO:0000313" key="1">
    <source>
        <dbReference type="EMBL" id="GCE32095.1"/>
    </source>
</evidence>
<dbReference type="EMBL" id="BIFT01000003">
    <property type="protein sequence ID" value="GCE32095.1"/>
    <property type="molecule type" value="Genomic_DNA"/>
</dbReference>
<sequence length="76" mass="8726">MTLASAICTITLYKANRKSPGWELHRSIRFYGNWFMSHTICCFGRGKLRGRNACLSCSSMKERELARHDEASDLLK</sequence>
<proteinExistence type="predicted"/>
<evidence type="ECO:0000313" key="2">
    <source>
        <dbReference type="Proteomes" id="UP000287171"/>
    </source>
</evidence>